<keyword evidence="3" id="KW-1185">Reference proteome</keyword>
<evidence type="ECO:0000313" key="3">
    <source>
        <dbReference type="Proteomes" id="UP001497482"/>
    </source>
</evidence>
<name>A0AAV2M6F4_KNICA</name>
<dbReference type="AlphaFoldDB" id="A0AAV2M6F4"/>
<organism evidence="2 3">
    <name type="scientific">Knipowitschia caucasica</name>
    <name type="common">Caucasian dwarf goby</name>
    <name type="synonym">Pomatoschistus caucasicus</name>
    <dbReference type="NCBI Taxonomy" id="637954"/>
    <lineage>
        <taxon>Eukaryota</taxon>
        <taxon>Metazoa</taxon>
        <taxon>Chordata</taxon>
        <taxon>Craniata</taxon>
        <taxon>Vertebrata</taxon>
        <taxon>Euteleostomi</taxon>
        <taxon>Actinopterygii</taxon>
        <taxon>Neopterygii</taxon>
        <taxon>Teleostei</taxon>
        <taxon>Neoteleostei</taxon>
        <taxon>Acanthomorphata</taxon>
        <taxon>Gobiaria</taxon>
        <taxon>Gobiiformes</taxon>
        <taxon>Gobioidei</taxon>
        <taxon>Gobiidae</taxon>
        <taxon>Gobiinae</taxon>
        <taxon>Knipowitschia</taxon>
    </lineage>
</organism>
<gene>
    <name evidence="2" type="ORF">KC01_LOCUS35775</name>
</gene>
<feature type="signal peptide" evidence="1">
    <location>
        <begin position="1"/>
        <end position="16"/>
    </location>
</feature>
<proteinExistence type="predicted"/>
<dbReference type="EMBL" id="OZ035828">
    <property type="protein sequence ID" value="CAL1608942.1"/>
    <property type="molecule type" value="Genomic_DNA"/>
</dbReference>
<dbReference type="Proteomes" id="UP001497482">
    <property type="component" value="Chromosome 6"/>
</dbReference>
<sequence length="76" mass="8154">MFLTLSFFSFTGTASGDEQEIKMDLRIGRKWTISSTLVVTAALGQLLKLQTLGGEVALPCEPVASSDQRAEDCCGL</sequence>
<evidence type="ECO:0000256" key="1">
    <source>
        <dbReference type="SAM" id="SignalP"/>
    </source>
</evidence>
<evidence type="ECO:0000313" key="2">
    <source>
        <dbReference type="EMBL" id="CAL1608942.1"/>
    </source>
</evidence>
<accession>A0AAV2M6F4</accession>
<feature type="chain" id="PRO_5043337595" evidence="1">
    <location>
        <begin position="17"/>
        <end position="76"/>
    </location>
</feature>
<keyword evidence="1" id="KW-0732">Signal</keyword>
<protein>
    <submittedName>
        <fullName evidence="2">Uncharacterized protein</fullName>
    </submittedName>
</protein>
<reference evidence="2 3" key="1">
    <citation type="submission" date="2024-04" db="EMBL/GenBank/DDBJ databases">
        <authorList>
            <person name="Waldvogel A.-M."/>
            <person name="Schoenle A."/>
        </authorList>
    </citation>
    <scope>NUCLEOTIDE SEQUENCE [LARGE SCALE GENOMIC DNA]</scope>
</reference>